<organism evidence="8 9">
    <name type="scientific">Geodia barretti</name>
    <name type="common">Barrett's horny sponge</name>
    <dbReference type="NCBI Taxonomy" id="519541"/>
    <lineage>
        <taxon>Eukaryota</taxon>
        <taxon>Metazoa</taxon>
        <taxon>Porifera</taxon>
        <taxon>Demospongiae</taxon>
        <taxon>Heteroscleromorpha</taxon>
        <taxon>Tetractinellida</taxon>
        <taxon>Astrophorina</taxon>
        <taxon>Geodiidae</taxon>
        <taxon>Geodia</taxon>
    </lineage>
</organism>
<protein>
    <submittedName>
        <fullName evidence="8">Ras guanyl-releasing protein 3</fullName>
    </submittedName>
</protein>
<dbReference type="InterPro" id="IPR036964">
    <property type="entry name" value="RASGEF_cat_dom_sf"/>
</dbReference>
<evidence type="ECO:0000313" key="8">
    <source>
        <dbReference type="EMBL" id="CAI8028522.1"/>
    </source>
</evidence>
<keyword evidence="1" id="KW-0479">Metal-binding</keyword>
<dbReference type="InterPro" id="IPR001895">
    <property type="entry name" value="RASGEF_cat_dom"/>
</dbReference>
<dbReference type="GO" id="GO:0007264">
    <property type="term" value="P:small GTPase-mediated signal transduction"/>
    <property type="evidence" value="ECO:0007669"/>
    <property type="project" value="InterPro"/>
</dbReference>
<feature type="non-terminal residue" evidence="8">
    <location>
        <position position="1"/>
    </location>
</feature>
<dbReference type="GO" id="GO:0005509">
    <property type="term" value="F:calcium ion binding"/>
    <property type="evidence" value="ECO:0007669"/>
    <property type="project" value="InterPro"/>
</dbReference>
<dbReference type="Proteomes" id="UP001174909">
    <property type="component" value="Unassembled WGS sequence"/>
</dbReference>
<feature type="domain" description="Ras-GEF" evidence="5">
    <location>
        <begin position="1"/>
        <end position="135"/>
    </location>
</feature>
<comment type="caution">
    <text evidence="8">The sequence shown here is derived from an EMBL/GenBank/DDBJ whole genome shotgun (WGS) entry which is preliminary data.</text>
</comment>
<dbReference type="GO" id="GO:0016020">
    <property type="term" value="C:membrane"/>
    <property type="evidence" value="ECO:0007669"/>
    <property type="project" value="UniProtKB-SubCell"/>
</dbReference>
<dbReference type="GO" id="GO:0007200">
    <property type="term" value="P:phospholipase C-activating G protein-coupled receptor signaling pathway"/>
    <property type="evidence" value="ECO:0007669"/>
    <property type="project" value="TreeGrafter"/>
</dbReference>
<dbReference type="GO" id="GO:0005829">
    <property type="term" value="C:cytosol"/>
    <property type="evidence" value="ECO:0007669"/>
    <property type="project" value="TreeGrafter"/>
</dbReference>
<dbReference type="Pfam" id="PF00130">
    <property type="entry name" value="C1_1"/>
    <property type="match status" value="1"/>
</dbReference>
<feature type="domain" description="EF-hand" evidence="7">
    <location>
        <begin position="206"/>
        <end position="234"/>
    </location>
</feature>
<dbReference type="Gene3D" id="3.30.60.20">
    <property type="match status" value="1"/>
</dbReference>
<dbReference type="InterPro" id="IPR018247">
    <property type="entry name" value="EF_Hand_1_Ca_BS"/>
</dbReference>
<dbReference type="PROSITE" id="PS00018">
    <property type="entry name" value="EF_HAND_1"/>
    <property type="match status" value="2"/>
</dbReference>
<keyword evidence="2" id="KW-0862">Zinc</keyword>
<dbReference type="GO" id="GO:0005085">
    <property type="term" value="F:guanyl-nucleotide exchange factor activity"/>
    <property type="evidence" value="ECO:0007669"/>
    <property type="project" value="UniProtKB-KW"/>
</dbReference>
<gene>
    <name evidence="8" type="ORF">GBAR_LOCUS16256</name>
</gene>
<feature type="domain" description="Phorbol-ester/DAG-type" evidence="6">
    <location>
        <begin position="240"/>
        <end position="290"/>
    </location>
</feature>
<proteinExistence type="predicted"/>
<keyword evidence="3" id="KW-0106">Calcium</keyword>
<feature type="domain" description="EF-hand" evidence="7">
    <location>
        <begin position="170"/>
        <end position="205"/>
    </location>
</feature>
<dbReference type="CDD" id="cd00051">
    <property type="entry name" value="EFh"/>
    <property type="match status" value="1"/>
</dbReference>
<dbReference type="Gene3D" id="1.10.238.10">
    <property type="entry name" value="EF-hand"/>
    <property type="match status" value="1"/>
</dbReference>
<dbReference type="SMART" id="SM00054">
    <property type="entry name" value="EFh"/>
    <property type="match status" value="2"/>
</dbReference>
<dbReference type="GO" id="GO:0008270">
    <property type="term" value="F:zinc ion binding"/>
    <property type="evidence" value="ECO:0007669"/>
    <property type="project" value="UniProtKB-KW"/>
</dbReference>
<dbReference type="PANTHER" id="PTHR22968:SF24">
    <property type="entry name" value="SERINE_THREONINE-PROTEIN KINASE"/>
    <property type="match status" value="1"/>
</dbReference>
<dbReference type="EMBL" id="CASHTH010002342">
    <property type="protein sequence ID" value="CAI8028522.1"/>
    <property type="molecule type" value="Genomic_DNA"/>
</dbReference>
<evidence type="ECO:0000259" key="6">
    <source>
        <dbReference type="PROSITE" id="PS50081"/>
    </source>
</evidence>
<keyword evidence="4" id="KW-0344">Guanine-nucleotide releasing factor</keyword>
<dbReference type="SUPFAM" id="SSF47473">
    <property type="entry name" value="EF-hand"/>
    <property type="match status" value="1"/>
</dbReference>
<evidence type="ECO:0000259" key="7">
    <source>
        <dbReference type="PROSITE" id="PS50222"/>
    </source>
</evidence>
<dbReference type="AlphaFoldDB" id="A0AA35SG55"/>
<dbReference type="InterPro" id="IPR002219">
    <property type="entry name" value="PKC_DAG/PE"/>
</dbReference>
<evidence type="ECO:0000259" key="5">
    <source>
        <dbReference type="PROSITE" id="PS50009"/>
    </source>
</evidence>
<accession>A0AA35SG55</accession>
<keyword evidence="9" id="KW-1185">Reference proteome</keyword>
<name>A0AA35SG55_GEOBA</name>
<dbReference type="InterPro" id="IPR011992">
    <property type="entry name" value="EF-hand-dom_pair"/>
</dbReference>
<dbReference type="SUPFAM" id="SSF48366">
    <property type="entry name" value="Ras GEF"/>
    <property type="match status" value="1"/>
</dbReference>
<dbReference type="PROSITE" id="PS50081">
    <property type="entry name" value="ZF_DAG_PE_2"/>
    <property type="match status" value="1"/>
</dbReference>
<evidence type="ECO:0000256" key="1">
    <source>
        <dbReference type="ARBA" id="ARBA00022723"/>
    </source>
</evidence>
<evidence type="ECO:0000256" key="3">
    <source>
        <dbReference type="ARBA" id="ARBA00022837"/>
    </source>
</evidence>
<reference evidence="8" key="1">
    <citation type="submission" date="2023-03" db="EMBL/GenBank/DDBJ databases">
        <authorList>
            <person name="Steffen K."/>
            <person name="Cardenas P."/>
        </authorList>
    </citation>
    <scope>NUCLEOTIDE SEQUENCE</scope>
</reference>
<dbReference type="SUPFAM" id="SSF57889">
    <property type="entry name" value="Cysteine-rich domain"/>
    <property type="match status" value="1"/>
</dbReference>
<dbReference type="Gene3D" id="1.10.840.10">
    <property type="entry name" value="Ras guanine-nucleotide exchange factors catalytic domain"/>
    <property type="match status" value="1"/>
</dbReference>
<dbReference type="PANTHER" id="PTHR22968">
    <property type="entry name" value="PROTEIN KINASE C, MU"/>
    <property type="match status" value="1"/>
</dbReference>
<evidence type="ECO:0000313" key="9">
    <source>
        <dbReference type="Proteomes" id="UP001174909"/>
    </source>
</evidence>
<dbReference type="Pfam" id="PF00617">
    <property type="entry name" value="RasGEF"/>
    <property type="match status" value="1"/>
</dbReference>
<dbReference type="PROSITE" id="PS00479">
    <property type="entry name" value="ZF_DAG_PE_1"/>
    <property type="match status" value="1"/>
</dbReference>
<dbReference type="InterPro" id="IPR046349">
    <property type="entry name" value="C1-like_sf"/>
</dbReference>
<sequence length="301" mass="33963">SRLISLAGPAVSFPIFQELELKTEFFSSNPNFSTYRQTVAGLDKIFHMPMLSIVLKDLVAIDSQAKDHVNPAQGLLNMNKYRNLWRVFCGIRSSQITPPLLTPNLDRMRVLRAAIGQSNLTEEALEELSEAREPRQRAGVGMSRATNLPKFATWAGGEQPQLDSVTISKHVKQMVDAVFKVYDTDQSGTISYGEFESISSNFPFIECFSVLDQDNDGTISYDEMLQYFLSANTLLKERFTHRFEEHTFLGAAVCEHCKGMLKGIVRQGVRCRDCGISCHKHCKDHVVVDCNRRKARKCECV</sequence>
<dbReference type="InterPro" id="IPR023578">
    <property type="entry name" value="Ras_GEF_dom_sf"/>
</dbReference>
<dbReference type="PROSITE" id="PS50222">
    <property type="entry name" value="EF_HAND_2"/>
    <property type="match status" value="2"/>
</dbReference>
<dbReference type="PROSITE" id="PS50009">
    <property type="entry name" value="RASGEF_CAT"/>
    <property type="match status" value="1"/>
</dbReference>
<evidence type="ECO:0000256" key="2">
    <source>
        <dbReference type="ARBA" id="ARBA00022833"/>
    </source>
</evidence>
<dbReference type="SMART" id="SM00109">
    <property type="entry name" value="C1"/>
    <property type="match status" value="1"/>
</dbReference>
<dbReference type="Pfam" id="PF13499">
    <property type="entry name" value="EF-hand_7"/>
    <property type="match status" value="1"/>
</dbReference>
<dbReference type="InterPro" id="IPR002048">
    <property type="entry name" value="EF_hand_dom"/>
</dbReference>
<dbReference type="GO" id="GO:0004674">
    <property type="term" value="F:protein serine/threonine kinase activity"/>
    <property type="evidence" value="ECO:0007669"/>
    <property type="project" value="UniProtKB-KW"/>
</dbReference>
<evidence type="ECO:0000256" key="4">
    <source>
        <dbReference type="PROSITE-ProRule" id="PRU00168"/>
    </source>
</evidence>